<dbReference type="PANTHER" id="PTHR34299">
    <property type="entry name" value="DIACYLGLYCEROL KINASE"/>
    <property type="match status" value="1"/>
</dbReference>
<dbReference type="InterPro" id="IPR033717">
    <property type="entry name" value="UDPK"/>
</dbReference>
<feature type="transmembrane region" description="Helical" evidence="15">
    <location>
        <begin position="56"/>
        <end position="77"/>
    </location>
</feature>
<evidence type="ECO:0000256" key="7">
    <source>
        <dbReference type="ARBA" id="ARBA00022741"/>
    </source>
</evidence>
<dbReference type="Gene3D" id="1.10.287.3610">
    <property type="match status" value="1"/>
</dbReference>
<proteinExistence type="inferred from homology"/>
<evidence type="ECO:0000313" key="16">
    <source>
        <dbReference type="EMBL" id="GIP51694.1"/>
    </source>
</evidence>
<dbReference type="InterPro" id="IPR036945">
    <property type="entry name" value="DAGK_sf"/>
</dbReference>
<evidence type="ECO:0000256" key="2">
    <source>
        <dbReference type="ARBA" id="ARBA00005967"/>
    </source>
</evidence>
<feature type="transmembrane region" description="Helical" evidence="15">
    <location>
        <begin position="15"/>
        <end position="35"/>
    </location>
</feature>
<evidence type="ECO:0000256" key="10">
    <source>
        <dbReference type="ARBA" id="ARBA00022989"/>
    </source>
</evidence>
<evidence type="ECO:0008006" key="18">
    <source>
        <dbReference type="Google" id="ProtNLM"/>
    </source>
</evidence>
<keyword evidence="7" id="KW-0547">Nucleotide-binding</keyword>
<evidence type="ECO:0000256" key="4">
    <source>
        <dbReference type="ARBA" id="ARBA00022516"/>
    </source>
</evidence>
<name>A0ABQ4M6S4_9BACL</name>
<evidence type="ECO:0000256" key="12">
    <source>
        <dbReference type="ARBA" id="ARBA00023136"/>
    </source>
</evidence>
<keyword evidence="11" id="KW-0443">Lipid metabolism</keyword>
<keyword evidence="14" id="KW-1208">Phospholipid metabolism</keyword>
<dbReference type="InterPro" id="IPR000829">
    <property type="entry name" value="DAGK"/>
</dbReference>
<comment type="caution">
    <text evidence="16">The sequence shown here is derived from an EMBL/GenBank/DDBJ whole genome shotgun (WGS) entry which is preliminary data.</text>
</comment>
<keyword evidence="6 15" id="KW-0812">Transmembrane</keyword>
<dbReference type="CDD" id="cd14265">
    <property type="entry name" value="UDPK_IM_like"/>
    <property type="match status" value="1"/>
</dbReference>
<organism evidence="16 17">
    <name type="scientific">Paenibacillus vini</name>
    <dbReference type="NCBI Taxonomy" id="1476024"/>
    <lineage>
        <taxon>Bacteria</taxon>
        <taxon>Bacillati</taxon>
        <taxon>Bacillota</taxon>
        <taxon>Bacilli</taxon>
        <taxon>Bacillales</taxon>
        <taxon>Paenibacillaceae</taxon>
        <taxon>Paenibacillus</taxon>
    </lineage>
</organism>
<keyword evidence="4" id="KW-0444">Lipid biosynthesis</keyword>
<accession>A0ABQ4M6S4</accession>
<evidence type="ECO:0000256" key="9">
    <source>
        <dbReference type="ARBA" id="ARBA00022840"/>
    </source>
</evidence>
<evidence type="ECO:0000256" key="1">
    <source>
        <dbReference type="ARBA" id="ARBA00004651"/>
    </source>
</evidence>
<dbReference type="Proteomes" id="UP000679992">
    <property type="component" value="Unassembled WGS sequence"/>
</dbReference>
<keyword evidence="5" id="KW-0808">Transferase</keyword>
<keyword evidence="17" id="KW-1185">Reference proteome</keyword>
<keyword evidence="12 15" id="KW-0472">Membrane</keyword>
<evidence type="ECO:0000256" key="11">
    <source>
        <dbReference type="ARBA" id="ARBA00023098"/>
    </source>
</evidence>
<dbReference type="Pfam" id="PF01219">
    <property type="entry name" value="DAGK_prokar"/>
    <property type="match status" value="1"/>
</dbReference>
<dbReference type="EMBL" id="BOSL01000002">
    <property type="protein sequence ID" value="GIP51694.1"/>
    <property type="molecule type" value="Genomic_DNA"/>
</dbReference>
<keyword evidence="13" id="KW-0594">Phospholipid biosynthesis</keyword>
<protein>
    <recommendedName>
        <fullName evidence="18">Diacylglycerol kinase</fullName>
    </recommendedName>
</protein>
<evidence type="ECO:0000256" key="6">
    <source>
        <dbReference type="ARBA" id="ARBA00022692"/>
    </source>
</evidence>
<evidence type="ECO:0000256" key="15">
    <source>
        <dbReference type="SAM" id="Phobius"/>
    </source>
</evidence>
<keyword evidence="8" id="KW-0418">Kinase</keyword>
<gene>
    <name evidence="16" type="ORF">J42TS3_07290</name>
</gene>
<comment type="subcellular location">
    <subcellularLocation>
        <location evidence="1">Cell membrane</location>
        <topology evidence="1">Multi-pass membrane protein</topology>
    </subcellularLocation>
</comment>
<sequence>MILAALFFRLPVRDLALLLLVISVVITAELLNTAIEAAVDLATPEWHRLAKIAKDAAAGAVLVAAAFAVLIGILLFYNPVMTWLGGG</sequence>
<dbReference type="PANTHER" id="PTHR34299:SF1">
    <property type="entry name" value="DIACYLGLYCEROL KINASE"/>
    <property type="match status" value="1"/>
</dbReference>
<reference evidence="16 17" key="1">
    <citation type="submission" date="2021-03" db="EMBL/GenBank/DDBJ databases">
        <title>Antimicrobial resistance genes in bacteria isolated from Japanese honey, and their potential for conferring macrolide and lincosamide resistance in the American foulbrood pathogen Paenibacillus larvae.</title>
        <authorList>
            <person name="Okamoto M."/>
            <person name="Kumagai M."/>
            <person name="Kanamori H."/>
            <person name="Takamatsu D."/>
        </authorList>
    </citation>
    <scope>NUCLEOTIDE SEQUENCE [LARGE SCALE GENOMIC DNA]</scope>
    <source>
        <strain evidence="16 17">J42TS3</strain>
    </source>
</reference>
<keyword evidence="3" id="KW-1003">Cell membrane</keyword>
<comment type="similarity">
    <text evidence="2">Belongs to the bacterial diacylglycerol kinase family.</text>
</comment>
<evidence type="ECO:0000256" key="14">
    <source>
        <dbReference type="ARBA" id="ARBA00023264"/>
    </source>
</evidence>
<evidence type="ECO:0000256" key="8">
    <source>
        <dbReference type="ARBA" id="ARBA00022777"/>
    </source>
</evidence>
<evidence type="ECO:0000256" key="13">
    <source>
        <dbReference type="ARBA" id="ARBA00023209"/>
    </source>
</evidence>
<keyword evidence="10 15" id="KW-1133">Transmembrane helix</keyword>
<evidence type="ECO:0000256" key="3">
    <source>
        <dbReference type="ARBA" id="ARBA00022475"/>
    </source>
</evidence>
<evidence type="ECO:0000256" key="5">
    <source>
        <dbReference type="ARBA" id="ARBA00022679"/>
    </source>
</evidence>
<keyword evidence="9" id="KW-0067">ATP-binding</keyword>
<evidence type="ECO:0000313" key="17">
    <source>
        <dbReference type="Proteomes" id="UP000679992"/>
    </source>
</evidence>
<dbReference type="PROSITE" id="PS01069">
    <property type="entry name" value="DAGK_PROKAR"/>
    <property type="match status" value="1"/>
</dbReference>